<accession>A0A1I1UEE5</accession>
<sequence length="174" mass="19348">MDAYARSRTPKEERDRRGTPWPVYHAICTELGVEPTLDVCAEPETAKAPNYWTAEDDALARPWPKNEVCWMNPPYSDPGAWCRKAAHEASHGSIVIGLLPDDRSTEWYQNAVHPNASAIYITTRRIAFLDANGQPQEGNPKGSIVPIWTPWRVEAPAGGVIAIPDKRTQKEAAC</sequence>
<dbReference type="GO" id="GO:0003677">
    <property type="term" value="F:DNA binding"/>
    <property type="evidence" value="ECO:0007669"/>
    <property type="project" value="InterPro"/>
</dbReference>
<keyword evidence="1" id="KW-0489">Methyltransferase</keyword>
<organism evidence="1 2">
    <name type="scientific">Thiohalospira halophila DSM 15071</name>
    <dbReference type="NCBI Taxonomy" id="1123397"/>
    <lineage>
        <taxon>Bacteria</taxon>
        <taxon>Pseudomonadati</taxon>
        <taxon>Pseudomonadota</taxon>
        <taxon>Gammaproteobacteria</taxon>
        <taxon>Thiohalospirales</taxon>
        <taxon>Thiohalospiraceae</taxon>
        <taxon>Thiohalospira</taxon>
    </lineage>
</organism>
<dbReference type="AlphaFoldDB" id="A0A1I1UEE5"/>
<dbReference type="Proteomes" id="UP000198611">
    <property type="component" value="Unassembled WGS sequence"/>
</dbReference>
<evidence type="ECO:0000313" key="2">
    <source>
        <dbReference type="Proteomes" id="UP000198611"/>
    </source>
</evidence>
<keyword evidence="2" id="KW-1185">Reference proteome</keyword>
<dbReference type="GO" id="GO:0009307">
    <property type="term" value="P:DNA restriction-modification system"/>
    <property type="evidence" value="ECO:0007669"/>
    <property type="project" value="InterPro"/>
</dbReference>
<dbReference type="InterPro" id="IPR008593">
    <property type="entry name" value="Dam_MeTrfase"/>
</dbReference>
<dbReference type="Pfam" id="PF05869">
    <property type="entry name" value="Dam"/>
    <property type="match status" value="1"/>
</dbReference>
<dbReference type="EMBL" id="FOMJ01000007">
    <property type="protein sequence ID" value="SFD67133.1"/>
    <property type="molecule type" value="Genomic_DNA"/>
</dbReference>
<dbReference type="GO" id="GO:0009007">
    <property type="term" value="F:site-specific DNA-methyltransferase (adenine-specific) activity"/>
    <property type="evidence" value="ECO:0007669"/>
    <property type="project" value="InterPro"/>
</dbReference>
<evidence type="ECO:0000313" key="1">
    <source>
        <dbReference type="EMBL" id="SFD67133.1"/>
    </source>
</evidence>
<gene>
    <name evidence="1" type="ORF">SAMN05660831_02067</name>
</gene>
<dbReference type="GO" id="GO:0032259">
    <property type="term" value="P:methylation"/>
    <property type="evidence" value="ECO:0007669"/>
    <property type="project" value="UniProtKB-KW"/>
</dbReference>
<dbReference type="STRING" id="1123397.SAMN05660831_02067"/>
<reference evidence="1 2" key="1">
    <citation type="submission" date="2016-10" db="EMBL/GenBank/DDBJ databases">
        <authorList>
            <person name="de Groot N.N."/>
        </authorList>
    </citation>
    <scope>NUCLEOTIDE SEQUENCE [LARGE SCALE GENOMIC DNA]</scope>
    <source>
        <strain evidence="1 2">HL3</strain>
    </source>
</reference>
<name>A0A1I1UEE5_9GAMM</name>
<keyword evidence="1" id="KW-0808">Transferase</keyword>
<proteinExistence type="predicted"/>
<protein>
    <submittedName>
        <fullName evidence="1">Phage N-6-adenine-methyltransferase</fullName>
    </submittedName>
</protein>
<dbReference type="RefSeq" id="WP_093428700.1">
    <property type="nucleotide sequence ID" value="NZ_FOMJ01000007.1"/>
</dbReference>
<dbReference type="OrthoDB" id="5288620at2"/>